<dbReference type="AlphaFoldDB" id="A0A0R1SLF9"/>
<evidence type="ECO:0000313" key="10">
    <source>
        <dbReference type="EMBL" id="KRL66931.1"/>
    </source>
</evidence>
<dbReference type="PANTHER" id="PTHR43071">
    <property type="entry name" value="2-AMINO-4-HYDROXY-6-HYDROXYMETHYLDIHYDROPTERIDINE PYROPHOSPHOKINASE"/>
    <property type="match status" value="1"/>
</dbReference>
<keyword evidence="7" id="KW-0067">ATP-binding</keyword>
<reference evidence="10 11" key="1">
    <citation type="journal article" date="2015" name="Genome Announc.">
        <title>Expanding the biotechnology potential of lactobacilli through comparative genomics of 213 strains and associated genera.</title>
        <authorList>
            <person name="Sun Z."/>
            <person name="Harris H.M."/>
            <person name="McCann A."/>
            <person name="Guo C."/>
            <person name="Argimon S."/>
            <person name="Zhang W."/>
            <person name="Yang X."/>
            <person name="Jeffery I.B."/>
            <person name="Cooney J.C."/>
            <person name="Kagawa T.F."/>
            <person name="Liu W."/>
            <person name="Song Y."/>
            <person name="Salvetti E."/>
            <person name="Wrobel A."/>
            <person name="Rasinkangas P."/>
            <person name="Parkhill J."/>
            <person name="Rea M.C."/>
            <person name="O'Sullivan O."/>
            <person name="Ritari J."/>
            <person name="Douillard F.P."/>
            <person name="Paul Ross R."/>
            <person name="Yang R."/>
            <person name="Briner A.E."/>
            <person name="Felis G.E."/>
            <person name="de Vos W.M."/>
            <person name="Barrangou R."/>
            <person name="Klaenhammer T.R."/>
            <person name="Caufield P.W."/>
            <person name="Cui Y."/>
            <person name="Zhang H."/>
            <person name="O'Toole P.W."/>
        </authorList>
    </citation>
    <scope>NUCLEOTIDE SEQUENCE [LARGE SCALE GENOMIC DNA]</scope>
    <source>
        <strain evidence="10 11">DSM 14857</strain>
    </source>
</reference>
<proteinExistence type="predicted"/>
<dbReference type="Pfam" id="PF01288">
    <property type="entry name" value="HPPK"/>
    <property type="match status" value="1"/>
</dbReference>
<dbReference type="CDD" id="cd00483">
    <property type="entry name" value="HPPK"/>
    <property type="match status" value="1"/>
</dbReference>
<comment type="catalytic activity">
    <reaction evidence="1">
        <text>6-hydroxymethyl-7,8-dihydropterin + ATP = (7,8-dihydropterin-6-yl)methyl diphosphate + AMP + H(+)</text>
        <dbReference type="Rhea" id="RHEA:11412"/>
        <dbReference type="ChEBI" id="CHEBI:15378"/>
        <dbReference type="ChEBI" id="CHEBI:30616"/>
        <dbReference type="ChEBI" id="CHEBI:44841"/>
        <dbReference type="ChEBI" id="CHEBI:72950"/>
        <dbReference type="ChEBI" id="CHEBI:456215"/>
        <dbReference type="EC" id="2.7.6.3"/>
    </reaction>
</comment>
<dbReference type="GO" id="GO:0005524">
    <property type="term" value="F:ATP binding"/>
    <property type="evidence" value="ECO:0007669"/>
    <property type="project" value="UniProtKB-KW"/>
</dbReference>
<dbReference type="EMBL" id="AZFA01000009">
    <property type="protein sequence ID" value="KRL66931.1"/>
    <property type="molecule type" value="Genomic_DNA"/>
</dbReference>
<feature type="domain" description="7,8-dihydro-6-hydroxymethylpterin-pyrophosphokinase" evidence="9">
    <location>
        <begin position="5"/>
        <end position="132"/>
    </location>
</feature>
<dbReference type="PATRIC" id="fig|1423815.3.peg.2315"/>
<comment type="caution">
    <text evidence="10">The sequence shown here is derived from an EMBL/GenBank/DDBJ whole genome shotgun (WGS) entry which is preliminary data.</text>
</comment>
<dbReference type="GO" id="GO:0046656">
    <property type="term" value="P:folic acid biosynthetic process"/>
    <property type="evidence" value="ECO:0007669"/>
    <property type="project" value="UniProtKB-KW"/>
</dbReference>
<dbReference type="InterPro" id="IPR000550">
    <property type="entry name" value="Hppk"/>
</dbReference>
<organism evidence="10 11">
    <name type="scientific">Companilactobacillus versmoldensis DSM 14857 = KCTC 3814</name>
    <dbReference type="NCBI Taxonomy" id="1423815"/>
    <lineage>
        <taxon>Bacteria</taxon>
        <taxon>Bacillati</taxon>
        <taxon>Bacillota</taxon>
        <taxon>Bacilli</taxon>
        <taxon>Lactobacillales</taxon>
        <taxon>Lactobacillaceae</taxon>
        <taxon>Companilactobacillus</taxon>
    </lineage>
</organism>
<dbReference type="GO" id="GO:0016301">
    <property type="term" value="F:kinase activity"/>
    <property type="evidence" value="ECO:0007669"/>
    <property type="project" value="UniProtKB-KW"/>
</dbReference>
<dbReference type="NCBIfam" id="TIGR01498">
    <property type="entry name" value="folK"/>
    <property type="match status" value="1"/>
</dbReference>
<keyword evidence="8" id="KW-0289">Folate biosynthesis</keyword>
<dbReference type="RefSeq" id="WP_010624706.1">
    <property type="nucleotide sequence ID" value="NZ_AZFA01000009.1"/>
</dbReference>
<dbReference type="OrthoDB" id="9808041at2"/>
<dbReference type="STRING" id="1423815.FC27_GL002257"/>
<evidence type="ECO:0000256" key="3">
    <source>
        <dbReference type="ARBA" id="ARBA00013253"/>
    </source>
</evidence>
<accession>A0A0R1SLF9</accession>
<dbReference type="SUPFAM" id="SSF55083">
    <property type="entry name" value="6-hydroxymethyl-7,8-dihydropterin pyrophosphokinase, HPPK"/>
    <property type="match status" value="1"/>
</dbReference>
<evidence type="ECO:0000256" key="4">
    <source>
        <dbReference type="ARBA" id="ARBA00022679"/>
    </source>
</evidence>
<dbReference type="Proteomes" id="UP000051647">
    <property type="component" value="Unassembled WGS sequence"/>
</dbReference>
<dbReference type="InterPro" id="IPR035907">
    <property type="entry name" value="Hppk_sf"/>
</dbReference>
<dbReference type="GO" id="GO:0046654">
    <property type="term" value="P:tetrahydrofolate biosynthetic process"/>
    <property type="evidence" value="ECO:0007669"/>
    <property type="project" value="UniProtKB-UniPathway"/>
</dbReference>
<keyword evidence="6" id="KW-0418">Kinase</keyword>
<evidence type="ECO:0000256" key="2">
    <source>
        <dbReference type="ARBA" id="ARBA00005051"/>
    </source>
</evidence>
<evidence type="ECO:0000256" key="6">
    <source>
        <dbReference type="ARBA" id="ARBA00022777"/>
    </source>
</evidence>
<evidence type="ECO:0000259" key="9">
    <source>
        <dbReference type="Pfam" id="PF01288"/>
    </source>
</evidence>
<dbReference type="EC" id="2.7.6.3" evidence="3"/>
<evidence type="ECO:0000256" key="7">
    <source>
        <dbReference type="ARBA" id="ARBA00022840"/>
    </source>
</evidence>
<keyword evidence="4" id="KW-0808">Transferase</keyword>
<dbReference type="GO" id="GO:0016787">
    <property type="term" value="F:hydrolase activity"/>
    <property type="evidence" value="ECO:0007669"/>
    <property type="project" value="UniProtKB-KW"/>
</dbReference>
<dbReference type="GO" id="GO:0003848">
    <property type="term" value="F:2-amino-4-hydroxy-6-hydroxymethyldihydropteridine diphosphokinase activity"/>
    <property type="evidence" value="ECO:0007669"/>
    <property type="project" value="UniProtKB-EC"/>
</dbReference>
<gene>
    <name evidence="10" type="ORF">FC27_GL002257</name>
</gene>
<name>A0A0R1SLF9_9LACO</name>
<sequence>MTIAYIGVGSNLGRSQDIIKNAIDDLQKRPEIREVKSSAYYLTDPVGNVNQDQFINAILRVETTLEASALLKILHQLEAKYHRQRTIHWGPRTLDLDIELFDQQKIQTDELTVPHPEMLKRLFVLVPLLEVIEPDDPRKEVLEVAIKKLNGQQYIQKLSQRS</sequence>
<evidence type="ECO:0000256" key="5">
    <source>
        <dbReference type="ARBA" id="ARBA00022741"/>
    </source>
</evidence>
<keyword evidence="5" id="KW-0547">Nucleotide-binding</keyword>
<keyword evidence="10" id="KW-0378">Hydrolase</keyword>
<dbReference type="UniPathway" id="UPA00077">
    <property type="reaction ID" value="UER00155"/>
</dbReference>
<evidence type="ECO:0000256" key="8">
    <source>
        <dbReference type="ARBA" id="ARBA00022909"/>
    </source>
</evidence>
<comment type="pathway">
    <text evidence="2">Cofactor biosynthesis; tetrahydrofolate biosynthesis; 2-amino-4-hydroxy-6-hydroxymethyl-7,8-dihydropteridine diphosphate from 7,8-dihydroneopterin triphosphate: step 4/4.</text>
</comment>
<protein>
    <recommendedName>
        <fullName evidence="3">2-amino-4-hydroxy-6-hydroxymethyldihydropteridine diphosphokinase</fullName>
        <ecNumber evidence="3">2.7.6.3</ecNumber>
    </recommendedName>
</protein>
<keyword evidence="11" id="KW-1185">Reference proteome</keyword>
<dbReference type="PANTHER" id="PTHR43071:SF1">
    <property type="entry name" value="2-AMINO-4-HYDROXY-6-HYDROXYMETHYLDIHYDROPTERIDINE PYROPHOSPHOKINASE"/>
    <property type="match status" value="1"/>
</dbReference>
<dbReference type="Gene3D" id="3.30.70.560">
    <property type="entry name" value="7,8-Dihydro-6-hydroxymethylpterin-pyrophosphokinase HPPK"/>
    <property type="match status" value="1"/>
</dbReference>
<evidence type="ECO:0000256" key="1">
    <source>
        <dbReference type="ARBA" id="ARBA00000198"/>
    </source>
</evidence>
<dbReference type="eggNOG" id="COG0801">
    <property type="taxonomic scope" value="Bacteria"/>
</dbReference>
<evidence type="ECO:0000313" key="11">
    <source>
        <dbReference type="Proteomes" id="UP000051647"/>
    </source>
</evidence>